<dbReference type="PROSITE" id="PS50937">
    <property type="entry name" value="HTH_MERR_2"/>
    <property type="match status" value="1"/>
</dbReference>
<name>A0ABP3E3K8_9PSEU</name>
<accession>A0ABP3E3K8</accession>
<dbReference type="InterPro" id="IPR009061">
    <property type="entry name" value="DNA-bd_dom_put_sf"/>
</dbReference>
<dbReference type="InterPro" id="IPR047057">
    <property type="entry name" value="MerR_fam"/>
</dbReference>
<dbReference type="EMBL" id="BAAABU010000016">
    <property type="protein sequence ID" value="GAA0248788.1"/>
    <property type="molecule type" value="Genomic_DNA"/>
</dbReference>
<sequence length="196" mass="20701">MNAGEFSAKIGLSARTIRSYHARGLLPPPVRIGRTPHYLDDHLTRMRQVLWLQRRGLSLDAVGALLEPDATLGQVVPVGPAVAEALRGKPDLLAAGVESGIISQHPDGTVEVHAVRAVFAAGGRGTSVAHALGLLAEMADAVAPHVDKAVEAVRRSTACANLAKPTVPDDLADLVLEVVRARIRRTLGCTTPTRDN</sequence>
<evidence type="ECO:0000256" key="1">
    <source>
        <dbReference type="ARBA" id="ARBA00023125"/>
    </source>
</evidence>
<reference evidence="4" key="1">
    <citation type="journal article" date="2019" name="Int. J. Syst. Evol. Microbiol.">
        <title>The Global Catalogue of Microorganisms (GCM) 10K type strain sequencing project: providing services to taxonomists for standard genome sequencing and annotation.</title>
        <authorList>
            <consortium name="The Broad Institute Genomics Platform"/>
            <consortium name="The Broad Institute Genome Sequencing Center for Infectious Disease"/>
            <person name="Wu L."/>
            <person name="Ma J."/>
        </authorList>
    </citation>
    <scope>NUCLEOTIDE SEQUENCE [LARGE SCALE GENOMIC DNA]</scope>
    <source>
        <strain evidence="4">JCM 3380</strain>
    </source>
</reference>
<keyword evidence="4" id="KW-1185">Reference proteome</keyword>
<evidence type="ECO:0000259" key="2">
    <source>
        <dbReference type="PROSITE" id="PS50937"/>
    </source>
</evidence>
<evidence type="ECO:0000313" key="3">
    <source>
        <dbReference type="EMBL" id="GAA0248788.1"/>
    </source>
</evidence>
<dbReference type="Pfam" id="PF13411">
    <property type="entry name" value="MerR_1"/>
    <property type="match status" value="1"/>
</dbReference>
<dbReference type="Proteomes" id="UP001500416">
    <property type="component" value="Unassembled WGS sequence"/>
</dbReference>
<dbReference type="RefSeq" id="WP_343936904.1">
    <property type="nucleotide sequence ID" value="NZ_BAAABU010000016.1"/>
</dbReference>
<dbReference type="SMART" id="SM00422">
    <property type="entry name" value="HTH_MERR"/>
    <property type="match status" value="1"/>
</dbReference>
<protein>
    <recommendedName>
        <fullName evidence="2">HTH merR-type domain-containing protein</fullName>
    </recommendedName>
</protein>
<dbReference type="CDD" id="cd00592">
    <property type="entry name" value="HTH_MerR-like"/>
    <property type="match status" value="1"/>
</dbReference>
<evidence type="ECO:0000313" key="4">
    <source>
        <dbReference type="Proteomes" id="UP001500416"/>
    </source>
</evidence>
<dbReference type="Gene3D" id="1.10.1660.10">
    <property type="match status" value="1"/>
</dbReference>
<proteinExistence type="predicted"/>
<dbReference type="PANTHER" id="PTHR30204:SF93">
    <property type="entry name" value="HTH MERR-TYPE DOMAIN-CONTAINING PROTEIN"/>
    <property type="match status" value="1"/>
</dbReference>
<organism evidence="3 4">
    <name type="scientific">Saccharothrix mutabilis subsp. mutabilis</name>
    <dbReference type="NCBI Taxonomy" id="66855"/>
    <lineage>
        <taxon>Bacteria</taxon>
        <taxon>Bacillati</taxon>
        <taxon>Actinomycetota</taxon>
        <taxon>Actinomycetes</taxon>
        <taxon>Pseudonocardiales</taxon>
        <taxon>Pseudonocardiaceae</taxon>
        <taxon>Saccharothrix</taxon>
    </lineage>
</organism>
<dbReference type="PANTHER" id="PTHR30204">
    <property type="entry name" value="REDOX-CYCLING DRUG-SENSING TRANSCRIPTIONAL ACTIVATOR SOXR"/>
    <property type="match status" value="1"/>
</dbReference>
<keyword evidence="1" id="KW-0238">DNA-binding</keyword>
<gene>
    <name evidence="3" type="ORF">GCM10010492_55900</name>
</gene>
<feature type="domain" description="HTH merR-type" evidence="2">
    <location>
        <begin position="1"/>
        <end position="68"/>
    </location>
</feature>
<dbReference type="InterPro" id="IPR000551">
    <property type="entry name" value="MerR-type_HTH_dom"/>
</dbReference>
<dbReference type="SUPFAM" id="SSF46955">
    <property type="entry name" value="Putative DNA-binding domain"/>
    <property type="match status" value="1"/>
</dbReference>
<comment type="caution">
    <text evidence="3">The sequence shown here is derived from an EMBL/GenBank/DDBJ whole genome shotgun (WGS) entry which is preliminary data.</text>
</comment>